<dbReference type="Gene3D" id="2.60.40.1820">
    <property type="match status" value="1"/>
</dbReference>
<evidence type="ECO:0000259" key="2">
    <source>
        <dbReference type="SMART" id="SM00769"/>
    </source>
</evidence>
<dbReference type="SMART" id="SM00769">
    <property type="entry name" value="WHy"/>
    <property type="match status" value="1"/>
</dbReference>
<evidence type="ECO:0000313" key="3">
    <source>
        <dbReference type="EMBL" id="EEF79628.1"/>
    </source>
</evidence>
<dbReference type="Pfam" id="PF03168">
    <property type="entry name" value="LEA_2"/>
    <property type="match status" value="1"/>
</dbReference>
<sequence length="160" mass="17366">MTYLSRFLMFLVVISLTACASLWSGYETPQVNITSISLAPQTKSSTPSFRIGLQVINPNRRDLPLQGMSYSLEVDGQRILSGAEPELPHIPGYGTADISIQASPDLLGSARLLNQLLSGQRDSLAYRFKARLDVGSLLPFITVEEEGVISFGTGSEDTTI</sequence>
<feature type="signal peptide" evidence="1">
    <location>
        <begin position="1"/>
        <end position="20"/>
    </location>
</feature>
<name>C0N6S7_9GAMM</name>
<dbReference type="OrthoDB" id="6196336at2"/>
<dbReference type="SUPFAM" id="SSF117070">
    <property type="entry name" value="LEA14-like"/>
    <property type="match status" value="1"/>
</dbReference>
<evidence type="ECO:0000256" key="1">
    <source>
        <dbReference type="SAM" id="SignalP"/>
    </source>
</evidence>
<dbReference type="AlphaFoldDB" id="C0N6S7"/>
<keyword evidence="1" id="KW-0732">Signal</keyword>
<gene>
    <name evidence="3" type="ORF">MDMS009_2215</name>
</gene>
<dbReference type="Proteomes" id="UP000004679">
    <property type="component" value="Unassembled WGS sequence"/>
</dbReference>
<accession>C0N6S7</accession>
<feature type="chain" id="PRO_5002901017" description="Water stress and hypersensitive response domain-containing protein" evidence="1">
    <location>
        <begin position="21"/>
        <end position="160"/>
    </location>
</feature>
<dbReference type="InterPro" id="IPR004864">
    <property type="entry name" value="LEA_2"/>
</dbReference>
<organism evidence="3 4">
    <name type="scientific">Methylophaga thiooxydans DMS010</name>
    <dbReference type="NCBI Taxonomy" id="637616"/>
    <lineage>
        <taxon>Bacteria</taxon>
        <taxon>Pseudomonadati</taxon>
        <taxon>Pseudomonadota</taxon>
        <taxon>Gammaproteobacteria</taxon>
        <taxon>Thiotrichales</taxon>
        <taxon>Piscirickettsiaceae</taxon>
        <taxon>Methylophaga</taxon>
    </lineage>
</organism>
<dbReference type="GO" id="GO:0009269">
    <property type="term" value="P:response to desiccation"/>
    <property type="evidence" value="ECO:0007669"/>
    <property type="project" value="InterPro"/>
</dbReference>
<feature type="domain" description="Water stress and hypersensitive response" evidence="2">
    <location>
        <begin position="31"/>
        <end position="152"/>
    </location>
</feature>
<keyword evidence="4" id="KW-1185">Reference proteome</keyword>
<dbReference type="RefSeq" id="WP_008291721.1">
    <property type="nucleotide sequence ID" value="NZ_GG657899.1"/>
</dbReference>
<dbReference type="HOGENOM" id="CLU_120005_2_0_6"/>
<reference evidence="3 4" key="1">
    <citation type="journal article" date="2011" name="J. Bacteriol.">
        <title>Draft genome sequence of the chemolithoheterotrophic, halophilic methylotroph Methylophaga thiooxydans DMS010.</title>
        <authorList>
            <person name="Boden R."/>
            <person name="Ferriera S."/>
            <person name="Johnson J."/>
            <person name="Kelly D.P."/>
            <person name="Murrell J.C."/>
            <person name="Schafer H."/>
        </authorList>
    </citation>
    <scope>NUCLEOTIDE SEQUENCE [LARGE SCALE GENOMIC DNA]</scope>
    <source>
        <strain evidence="3 4">DMS010</strain>
    </source>
</reference>
<dbReference type="EMBL" id="GG657899">
    <property type="protein sequence ID" value="EEF79628.1"/>
    <property type="molecule type" value="Genomic_DNA"/>
</dbReference>
<dbReference type="PROSITE" id="PS51257">
    <property type="entry name" value="PROKAR_LIPOPROTEIN"/>
    <property type="match status" value="1"/>
</dbReference>
<protein>
    <recommendedName>
        <fullName evidence="2">Water stress and hypersensitive response domain-containing protein</fullName>
    </recommendedName>
</protein>
<proteinExistence type="predicted"/>
<evidence type="ECO:0000313" key="4">
    <source>
        <dbReference type="Proteomes" id="UP000004679"/>
    </source>
</evidence>
<dbReference type="InterPro" id="IPR013990">
    <property type="entry name" value="WHy-dom"/>
</dbReference>